<organism evidence="5 6">
    <name type="scientific">Kineococcus endophyticus</name>
    <dbReference type="NCBI Taxonomy" id="1181883"/>
    <lineage>
        <taxon>Bacteria</taxon>
        <taxon>Bacillati</taxon>
        <taxon>Actinomycetota</taxon>
        <taxon>Actinomycetes</taxon>
        <taxon>Kineosporiales</taxon>
        <taxon>Kineosporiaceae</taxon>
        <taxon>Kineococcus</taxon>
    </lineage>
</organism>
<dbReference type="Pfam" id="PF13490">
    <property type="entry name" value="zf-HC2"/>
    <property type="match status" value="1"/>
</dbReference>
<evidence type="ECO:0000256" key="2">
    <source>
        <dbReference type="ARBA" id="ARBA00023163"/>
    </source>
</evidence>
<dbReference type="Gene3D" id="1.10.10.1320">
    <property type="entry name" value="Anti-sigma factor, zinc-finger domain"/>
    <property type="match status" value="1"/>
</dbReference>
<keyword evidence="6" id="KW-1185">Reference proteome</keyword>
<evidence type="ECO:0000313" key="6">
    <source>
        <dbReference type="Proteomes" id="UP001555826"/>
    </source>
</evidence>
<dbReference type="RefSeq" id="WP_367637375.1">
    <property type="nucleotide sequence ID" value="NZ_JBFNQN010000004.1"/>
</dbReference>
<comment type="caution">
    <text evidence="5">The sequence shown here is derived from an EMBL/GenBank/DDBJ whole genome shotgun (WGS) entry which is preliminary data.</text>
</comment>
<gene>
    <name evidence="5" type="ORF">AB1207_07665</name>
</gene>
<dbReference type="InterPro" id="IPR027383">
    <property type="entry name" value="Znf_put"/>
</dbReference>
<dbReference type="EMBL" id="JBFNQN010000004">
    <property type="protein sequence ID" value="MEW9264620.1"/>
    <property type="molecule type" value="Genomic_DNA"/>
</dbReference>
<evidence type="ECO:0000313" key="5">
    <source>
        <dbReference type="EMBL" id="MEW9264620.1"/>
    </source>
</evidence>
<evidence type="ECO:0000256" key="3">
    <source>
        <dbReference type="SAM" id="Phobius"/>
    </source>
</evidence>
<feature type="domain" description="Putative zinc-finger" evidence="4">
    <location>
        <begin position="9"/>
        <end position="42"/>
    </location>
</feature>
<proteinExistence type="predicted"/>
<keyword evidence="3" id="KW-0472">Membrane</keyword>
<keyword evidence="3" id="KW-1133">Transmembrane helix</keyword>
<dbReference type="Proteomes" id="UP001555826">
    <property type="component" value="Unassembled WGS sequence"/>
</dbReference>
<accession>A0ABV3P4R6</accession>
<protein>
    <submittedName>
        <fullName evidence="5">Anti-sigma factor</fullName>
    </submittedName>
</protein>
<evidence type="ECO:0000256" key="1">
    <source>
        <dbReference type="ARBA" id="ARBA00023015"/>
    </source>
</evidence>
<keyword evidence="3" id="KW-0812">Transmembrane</keyword>
<dbReference type="InterPro" id="IPR041916">
    <property type="entry name" value="Anti_sigma_zinc_sf"/>
</dbReference>
<feature type="transmembrane region" description="Helical" evidence="3">
    <location>
        <begin position="101"/>
        <end position="123"/>
    </location>
</feature>
<keyword evidence="2" id="KW-0804">Transcription</keyword>
<evidence type="ECO:0000259" key="4">
    <source>
        <dbReference type="Pfam" id="PF13490"/>
    </source>
</evidence>
<sequence>MSGDQGEHRELRELLGLHALGLTPPADTARVQAHLDGCADCRAELAELAPLRADLRLVDPDRLPGEAAPPRELGDRVLAAVRQESVLRDRRERRASRTRRLRAALVPVAAAVVAAGVATGVTWQVATRDPAPAVAVEELPLTVVASGLRADAPAVVVPHTWGVEVTFEASGFAAGRTYRAVVRTADGATRPAGEFLGVGAGELTCDMQAAVLRDDATGFEVLDDAGATVLTLPLPRA</sequence>
<keyword evidence="1" id="KW-0805">Transcription regulation</keyword>
<reference evidence="5 6" key="1">
    <citation type="submission" date="2024-07" db="EMBL/GenBank/DDBJ databases">
        <authorList>
            <person name="Thanompreechachai J."/>
            <person name="Duangmal K."/>
        </authorList>
    </citation>
    <scope>NUCLEOTIDE SEQUENCE [LARGE SCALE GENOMIC DNA]</scope>
    <source>
        <strain evidence="5 6">KCTC 19886</strain>
    </source>
</reference>
<name>A0ABV3P4R6_9ACTN</name>